<comment type="caution">
    <text evidence="2">The sequence shown here is derived from an EMBL/GenBank/DDBJ whole genome shotgun (WGS) entry which is preliminary data.</text>
</comment>
<evidence type="ECO:0000256" key="1">
    <source>
        <dbReference type="SAM" id="Phobius"/>
    </source>
</evidence>
<proteinExistence type="predicted"/>
<gene>
    <name evidence="2" type="ORF">XAT740_LOCUS46975</name>
</gene>
<evidence type="ECO:0000313" key="2">
    <source>
        <dbReference type="EMBL" id="CAF1594847.1"/>
    </source>
</evidence>
<keyword evidence="1" id="KW-0812">Transmembrane</keyword>
<evidence type="ECO:0000313" key="3">
    <source>
        <dbReference type="Proteomes" id="UP000663828"/>
    </source>
</evidence>
<keyword evidence="1" id="KW-1133">Transmembrane helix</keyword>
<accession>A0A816A9T5</accession>
<feature type="transmembrane region" description="Helical" evidence="1">
    <location>
        <begin position="147"/>
        <end position="171"/>
    </location>
</feature>
<keyword evidence="1" id="KW-0472">Membrane</keyword>
<sequence>MKIKYDVPHAHEEYAIVFSLVHIWSIVLFYAVPLHLFNAHQLVARSRLTNQTDFNAEVPICTIPFDELCCSVLQSTDPKILKHCVPDSLLMLSRISVPVSMIMIVFILQFAFTIDGKHSRLIVRTLWAIYAFVLVIITYGVHYNSCFYTYTFVYMIIPSGALSSTIMVWTLERRDRRFRSHRNDNNSNHATIEVDDGPIEAVDDTPIVWTKIL</sequence>
<feature type="transmembrane region" description="Helical" evidence="1">
    <location>
        <begin position="95"/>
        <end position="114"/>
    </location>
</feature>
<feature type="transmembrane region" description="Helical" evidence="1">
    <location>
        <begin position="121"/>
        <end position="141"/>
    </location>
</feature>
<reference evidence="2" key="1">
    <citation type="submission" date="2021-02" db="EMBL/GenBank/DDBJ databases">
        <authorList>
            <person name="Nowell W R."/>
        </authorList>
    </citation>
    <scope>NUCLEOTIDE SEQUENCE</scope>
</reference>
<dbReference type="AlphaFoldDB" id="A0A816A9T5"/>
<protein>
    <submittedName>
        <fullName evidence="2">Uncharacterized protein</fullName>
    </submittedName>
</protein>
<keyword evidence="3" id="KW-1185">Reference proteome</keyword>
<feature type="transmembrane region" description="Helical" evidence="1">
    <location>
        <begin position="12"/>
        <end position="32"/>
    </location>
</feature>
<dbReference type="Proteomes" id="UP000663828">
    <property type="component" value="Unassembled WGS sequence"/>
</dbReference>
<name>A0A816A9T5_ADIRI</name>
<dbReference type="EMBL" id="CAJNOR010006420">
    <property type="protein sequence ID" value="CAF1594847.1"/>
    <property type="molecule type" value="Genomic_DNA"/>
</dbReference>
<organism evidence="2 3">
    <name type="scientific">Adineta ricciae</name>
    <name type="common">Rotifer</name>
    <dbReference type="NCBI Taxonomy" id="249248"/>
    <lineage>
        <taxon>Eukaryota</taxon>
        <taxon>Metazoa</taxon>
        <taxon>Spiralia</taxon>
        <taxon>Gnathifera</taxon>
        <taxon>Rotifera</taxon>
        <taxon>Eurotatoria</taxon>
        <taxon>Bdelloidea</taxon>
        <taxon>Adinetida</taxon>
        <taxon>Adinetidae</taxon>
        <taxon>Adineta</taxon>
    </lineage>
</organism>